<dbReference type="AlphaFoldDB" id="A0A132BDM5"/>
<keyword evidence="1" id="KW-0812">Transmembrane</keyword>
<dbReference type="PANTHER" id="PTHR23028">
    <property type="entry name" value="ACETYLTRANSFERASE"/>
    <property type="match status" value="1"/>
</dbReference>
<feature type="transmembrane region" description="Helical" evidence="1">
    <location>
        <begin position="376"/>
        <end position="395"/>
    </location>
</feature>
<dbReference type="RefSeq" id="XP_018064861.1">
    <property type="nucleotide sequence ID" value="XM_018209911.1"/>
</dbReference>
<evidence type="ECO:0000259" key="2">
    <source>
        <dbReference type="Pfam" id="PF01757"/>
    </source>
</evidence>
<dbReference type="Pfam" id="PF01757">
    <property type="entry name" value="Acyl_transf_3"/>
    <property type="match status" value="1"/>
</dbReference>
<feature type="transmembrane region" description="Helical" evidence="1">
    <location>
        <begin position="326"/>
        <end position="346"/>
    </location>
</feature>
<feature type="transmembrane region" description="Helical" evidence="1">
    <location>
        <begin position="473"/>
        <end position="493"/>
    </location>
</feature>
<proteinExistence type="predicted"/>
<keyword evidence="1" id="KW-1133">Transmembrane helix</keyword>
<feature type="transmembrane region" description="Helical" evidence="1">
    <location>
        <begin position="162"/>
        <end position="181"/>
    </location>
</feature>
<evidence type="ECO:0000256" key="1">
    <source>
        <dbReference type="SAM" id="Phobius"/>
    </source>
</evidence>
<feature type="transmembrane region" description="Helical" evidence="1">
    <location>
        <begin position="407"/>
        <end position="430"/>
    </location>
</feature>
<dbReference type="Proteomes" id="UP000070700">
    <property type="component" value="Unassembled WGS sequence"/>
</dbReference>
<dbReference type="InParanoid" id="A0A132BDM5"/>
<dbReference type="OrthoDB" id="5819582at2759"/>
<dbReference type="EMBL" id="KQ947429">
    <property type="protein sequence ID" value="KUJ10506.1"/>
    <property type="molecule type" value="Genomic_DNA"/>
</dbReference>
<dbReference type="PANTHER" id="PTHR23028:SF134">
    <property type="entry name" value="PUTATIVE (AFU_ORTHOLOGUE AFUA_4G08520)-RELATED"/>
    <property type="match status" value="1"/>
</dbReference>
<gene>
    <name evidence="3" type="ORF">LY89DRAFT_596299</name>
</gene>
<feature type="transmembrane region" description="Helical" evidence="1">
    <location>
        <begin position="70"/>
        <end position="89"/>
    </location>
</feature>
<feature type="transmembrane region" description="Helical" evidence="1">
    <location>
        <begin position="109"/>
        <end position="131"/>
    </location>
</feature>
<dbReference type="GO" id="GO:0016747">
    <property type="term" value="F:acyltransferase activity, transferring groups other than amino-acyl groups"/>
    <property type="evidence" value="ECO:0007669"/>
    <property type="project" value="InterPro"/>
</dbReference>
<name>A0A132BDM5_MOLSC</name>
<feature type="domain" description="Acyltransferase 3" evidence="2">
    <location>
        <begin position="66"/>
        <end position="485"/>
    </location>
</feature>
<dbReference type="GeneID" id="28819637"/>
<feature type="transmembrane region" description="Helical" evidence="1">
    <location>
        <begin position="236"/>
        <end position="256"/>
    </location>
</feature>
<protein>
    <recommendedName>
        <fullName evidence="2">Acyltransferase 3 domain-containing protein</fullName>
    </recommendedName>
</protein>
<accession>A0A132BDM5</accession>
<organism evidence="3 4">
    <name type="scientific">Mollisia scopiformis</name>
    <name type="common">Conifer needle endophyte fungus</name>
    <name type="synonym">Phialocephala scopiformis</name>
    <dbReference type="NCBI Taxonomy" id="149040"/>
    <lineage>
        <taxon>Eukaryota</taxon>
        <taxon>Fungi</taxon>
        <taxon>Dikarya</taxon>
        <taxon>Ascomycota</taxon>
        <taxon>Pezizomycotina</taxon>
        <taxon>Leotiomycetes</taxon>
        <taxon>Helotiales</taxon>
        <taxon>Mollisiaceae</taxon>
        <taxon>Mollisia</taxon>
    </lineage>
</organism>
<keyword evidence="1" id="KW-0472">Membrane</keyword>
<dbReference type="KEGG" id="psco:LY89DRAFT_596299"/>
<evidence type="ECO:0000313" key="4">
    <source>
        <dbReference type="Proteomes" id="UP000070700"/>
    </source>
</evidence>
<reference evidence="3 4" key="1">
    <citation type="submission" date="2015-10" db="EMBL/GenBank/DDBJ databases">
        <title>Full genome of DAOMC 229536 Phialocephala scopiformis, a fungal endophyte of spruce producing the potent anti-insectan compound rugulosin.</title>
        <authorList>
            <consortium name="DOE Joint Genome Institute"/>
            <person name="Walker A.K."/>
            <person name="Frasz S.L."/>
            <person name="Seifert K.A."/>
            <person name="Miller J.D."/>
            <person name="Mondo S.J."/>
            <person name="Labutti K."/>
            <person name="Lipzen A."/>
            <person name="Dockter R."/>
            <person name="Kennedy M."/>
            <person name="Grigoriev I.V."/>
            <person name="Spatafora J.W."/>
        </authorList>
    </citation>
    <scope>NUCLEOTIDE SEQUENCE [LARGE SCALE GENOMIC DNA]</scope>
    <source>
        <strain evidence="3 4">CBS 120377</strain>
    </source>
</reference>
<dbReference type="InterPro" id="IPR002656">
    <property type="entry name" value="Acyl_transf_3_dom"/>
</dbReference>
<dbReference type="InterPro" id="IPR050879">
    <property type="entry name" value="Acyltransferase_3"/>
</dbReference>
<evidence type="ECO:0000313" key="3">
    <source>
        <dbReference type="EMBL" id="KUJ10506.1"/>
    </source>
</evidence>
<keyword evidence="4" id="KW-1185">Reference proteome</keyword>
<sequence>MDDEKSFNLLSQEEIYSFTPILPHRHRRSWRKTPLTTRGLFTLLLKPLLPSFIFTSPPVPLHSTSYLDGLRGIAALIVYMDHFVLNWFYPLRNGYLSSPTDTSILQLPIIRLLFAGRASVGVFFVISGFVLSHKPLSQLRSGNRSAVLQTLSSSVFRRSMRLFLPILFGTFISMNLAYNGYFTPVPSRGELIPPILPSYKAQVKHWWFYFLEIAFPFWDRGVDPNRAYGSPYNGHLWTIPIEFYGSMVVFLTVVAGSGARGEKTRMAGTMGLAGWSLRRGRWDVFSFLGGMVLAEWSLIRAGEGERERLLSHHEDADMNLQPRVKVLLKVLNGLLLLLALFLLSYAGESPSPGFYHAFLIPCTPALWEPIFLGREHYWLTLGSLLLVFTLTNSPTLQRPFTTSFAQYLGRISYSLYIIHGMVLFTIGTYMQERYTGQVGEDKWVDNGFGELVEAVVRVEKVGFEPGSWGFVRAWAAAGIVCTVVVFWATDLFWRGVDRGCVAGARWVEGVFVGRGRS</sequence>